<dbReference type="Proteomes" id="UP001280415">
    <property type="component" value="Unassembled WGS sequence"/>
</dbReference>
<dbReference type="AlphaFoldDB" id="A0AAW8YQI5"/>
<dbReference type="EMBL" id="JAWJAX010000037">
    <property type="protein sequence ID" value="MDV2912340.1"/>
    <property type="molecule type" value="Genomic_DNA"/>
</dbReference>
<accession>A0AAW8YQI5</accession>
<evidence type="ECO:0000313" key="1">
    <source>
        <dbReference type="EMBL" id="MDV2912340.1"/>
    </source>
</evidence>
<organism evidence="1 2">
    <name type="scientific">Pediococcus acidilactici</name>
    <dbReference type="NCBI Taxonomy" id="1254"/>
    <lineage>
        <taxon>Bacteria</taxon>
        <taxon>Bacillati</taxon>
        <taxon>Bacillota</taxon>
        <taxon>Bacilli</taxon>
        <taxon>Lactobacillales</taxon>
        <taxon>Lactobacillaceae</taxon>
        <taxon>Pediococcus</taxon>
        <taxon>Pediococcus acidilactici group</taxon>
    </lineage>
</organism>
<evidence type="ECO:0000313" key="2">
    <source>
        <dbReference type="Proteomes" id="UP001280415"/>
    </source>
</evidence>
<reference evidence="1" key="2">
    <citation type="submission" date="2023-10" db="EMBL/GenBank/DDBJ databases">
        <authorList>
            <person name="Khurajog B."/>
        </authorList>
    </citation>
    <scope>NUCLEOTIDE SEQUENCE</scope>
    <source>
        <strain evidence="1">BF14</strain>
    </source>
</reference>
<comment type="caution">
    <text evidence="1">The sequence shown here is derived from an EMBL/GenBank/DDBJ whole genome shotgun (WGS) entry which is preliminary data.</text>
</comment>
<reference evidence="1" key="1">
    <citation type="journal article" date="2023" name="PeerJ">
        <title>Selection and evaluation of lactic acid bacteria from chicken feces in Thailand as potential probiotics.</title>
        <authorList>
            <person name="Khurajog B."/>
            <person name="Disastra Y."/>
            <person name="Lawwyne L.D."/>
            <person name="Sirichokchatchawan W."/>
            <person name="Niyomtham W."/>
            <person name="Yindee J."/>
            <person name="Hampson D.J."/>
            <person name="Prapasarakul N."/>
        </authorList>
    </citation>
    <scope>NUCLEOTIDE SEQUENCE</scope>
    <source>
        <strain evidence="1">BF14</strain>
    </source>
</reference>
<name>A0AAW8YQI5_PEDAC</name>
<proteinExistence type="predicted"/>
<feature type="non-terminal residue" evidence="1">
    <location>
        <position position="1"/>
    </location>
</feature>
<sequence>CTIYNPTRKACLEKLAEPVSLKHIANELSTSDSFVGRQLLRAERGFKPNFHWLPEVILMDEIKSTKPLRCYELRIHGR</sequence>
<protein>
    <submittedName>
        <fullName evidence="1">Uncharacterized protein</fullName>
    </submittedName>
</protein>
<gene>
    <name evidence="1" type="ORF">R0H03_10945</name>
</gene>